<evidence type="ECO:0000313" key="4">
    <source>
        <dbReference type="Proteomes" id="UP000730161"/>
    </source>
</evidence>
<dbReference type="PANTHER" id="PTHR42282:SF1">
    <property type="entry name" value="PANTOATE KINASE"/>
    <property type="match status" value="1"/>
</dbReference>
<comment type="catalytic activity">
    <reaction evidence="1">
        <text>(R)-pantoate + ATP = (R)-4-phosphopantoate + ADP + H(+)</text>
        <dbReference type="Rhea" id="RHEA:28246"/>
        <dbReference type="ChEBI" id="CHEBI:15378"/>
        <dbReference type="ChEBI" id="CHEBI:15980"/>
        <dbReference type="ChEBI" id="CHEBI:30616"/>
        <dbReference type="ChEBI" id="CHEBI:61294"/>
        <dbReference type="ChEBI" id="CHEBI:456216"/>
        <dbReference type="EC" id="2.7.1.169"/>
    </reaction>
</comment>
<sequence length="281" mass="29219">MPPSVVAWAPGHISGYFRRVIGETFRDTGSTGAGIVTSEGVIATVAESVETEIFVLSDGVENTGSPPIEYALDRLDLTASITTESKLPIGSGFGLSAASLLATLTGLNELFTLSMSSHEIAILAHEIEVQYSHGLGDVAAEVGGGLVCRTGPGIDVEVNRMAGLDDTIWCLCAGPIPTDGILRSAGMMDQIASAYPGRCPVDLPDFLSLSRRFAEASGLITPTVREILQACDDATVLASMTMLGEGVFAIGDDAEAVLSRFGKVYPTGIAEAGPAVLEVRE</sequence>
<keyword evidence="1" id="KW-0808">Transferase</keyword>
<evidence type="ECO:0000313" key="3">
    <source>
        <dbReference type="EMBL" id="MBR1369395.1"/>
    </source>
</evidence>
<dbReference type="GO" id="GO:0005524">
    <property type="term" value="F:ATP binding"/>
    <property type="evidence" value="ECO:0007669"/>
    <property type="project" value="UniProtKB-KW"/>
</dbReference>
<dbReference type="InterPro" id="IPR020568">
    <property type="entry name" value="Ribosomal_Su5_D2-typ_SF"/>
</dbReference>
<dbReference type="Pfam" id="PF00288">
    <property type="entry name" value="GHMP_kinases_N"/>
    <property type="match status" value="1"/>
</dbReference>
<keyword evidence="4" id="KW-1185">Reference proteome</keyword>
<evidence type="ECO:0000256" key="1">
    <source>
        <dbReference type="HAMAP-Rule" id="MF_02223"/>
    </source>
</evidence>
<dbReference type="Gene3D" id="3.30.230.10">
    <property type="match status" value="1"/>
</dbReference>
<organism evidence="3 4">
    <name type="scientific">Methanocalculus chunghsingensis</name>
    <dbReference type="NCBI Taxonomy" id="156457"/>
    <lineage>
        <taxon>Archaea</taxon>
        <taxon>Methanobacteriati</taxon>
        <taxon>Methanobacteriota</taxon>
        <taxon>Stenosarchaea group</taxon>
        <taxon>Methanomicrobia</taxon>
        <taxon>Methanomicrobiales</taxon>
        <taxon>Methanocalculaceae</taxon>
        <taxon>Methanocalculus</taxon>
    </lineage>
</organism>
<dbReference type="NCBIfam" id="NF040725">
    <property type="entry name" value="panto_kin_Meth"/>
    <property type="match status" value="1"/>
</dbReference>
<dbReference type="InterPro" id="IPR006204">
    <property type="entry name" value="GHMP_kinase_N_dom"/>
</dbReference>
<dbReference type="InterPro" id="IPR014721">
    <property type="entry name" value="Ribsml_uS5_D2-typ_fold_subgr"/>
</dbReference>
<comment type="similarity">
    <text evidence="1">Belongs to the GHMP kinase family. PoK subfamily.</text>
</comment>
<dbReference type="PANTHER" id="PTHR42282">
    <property type="entry name" value="PANTOATE KINASE-RELATED"/>
    <property type="match status" value="1"/>
</dbReference>
<dbReference type="SUPFAM" id="SSF54211">
    <property type="entry name" value="Ribosomal protein S5 domain 2-like"/>
    <property type="match status" value="1"/>
</dbReference>
<comment type="function">
    <text evidence="1">Phosphorylates (R)-pantoate to form (R)-4-phosphopantoate in the CoA biosynthesis pathway.</text>
</comment>
<dbReference type="AlphaFoldDB" id="A0A8J7WAN5"/>
<dbReference type="GO" id="GO:0015937">
    <property type="term" value="P:coenzyme A biosynthetic process"/>
    <property type="evidence" value="ECO:0007669"/>
    <property type="project" value="UniProtKB-UniRule"/>
</dbReference>
<comment type="caution">
    <text evidence="3">The sequence shown here is derived from an EMBL/GenBank/DDBJ whole genome shotgun (WGS) entry which is preliminary data.</text>
</comment>
<keyword evidence="1" id="KW-0547">Nucleotide-binding</keyword>
<feature type="domain" description="GHMP kinase N-terminal" evidence="2">
    <location>
        <begin position="77"/>
        <end position="145"/>
    </location>
</feature>
<dbReference type="UniPathway" id="UPA00241"/>
<dbReference type="OrthoDB" id="85822at2157"/>
<evidence type="ECO:0000259" key="2">
    <source>
        <dbReference type="Pfam" id="PF00288"/>
    </source>
</evidence>
<keyword evidence="1" id="KW-0067">ATP-binding</keyword>
<protein>
    <recommendedName>
        <fullName evidence="1">Pantoate kinase</fullName>
        <shortName evidence="1">PoK</shortName>
        <ecNumber evidence="1">2.7.1.169</ecNumber>
    </recommendedName>
</protein>
<dbReference type="Proteomes" id="UP000730161">
    <property type="component" value="Unassembled WGS sequence"/>
</dbReference>
<comment type="pathway">
    <text evidence="1">Cofactor biosynthesis; coenzyme A biosynthesis.</text>
</comment>
<name>A0A8J7WAN5_9EURY</name>
<dbReference type="InterPro" id="IPR012043">
    <property type="entry name" value="PoK"/>
</dbReference>
<dbReference type="PIRSF" id="PIRSF016896">
    <property type="entry name" value="GHMP_arc_MJ0969"/>
    <property type="match status" value="1"/>
</dbReference>
<dbReference type="GO" id="GO:0016301">
    <property type="term" value="F:kinase activity"/>
    <property type="evidence" value="ECO:0007669"/>
    <property type="project" value="UniProtKB-UniRule"/>
</dbReference>
<accession>A0A8J7WAN5</accession>
<dbReference type="InterPro" id="IPR054946">
    <property type="entry name" value="Panto_kinase"/>
</dbReference>
<keyword evidence="1 3" id="KW-0418">Kinase</keyword>
<proteinExistence type="inferred from homology"/>
<dbReference type="EMBL" id="JWHL01000012">
    <property type="protein sequence ID" value="MBR1369395.1"/>
    <property type="molecule type" value="Genomic_DNA"/>
</dbReference>
<reference evidence="3" key="1">
    <citation type="submission" date="2014-12" db="EMBL/GenBank/DDBJ databases">
        <authorList>
            <person name="Huang H.-H."/>
            <person name="Chen S.-C."/>
            <person name="Lai M.-C."/>
        </authorList>
    </citation>
    <scope>NUCLEOTIDE SEQUENCE</scope>
    <source>
        <strain evidence="3">K1F9705b</strain>
    </source>
</reference>
<gene>
    <name evidence="3" type="ORF">RJ53_07770</name>
</gene>
<dbReference type="HAMAP" id="MF_02223">
    <property type="entry name" value="Pantoate_kinase"/>
    <property type="match status" value="1"/>
</dbReference>
<dbReference type="EC" id="2.7.1.169" evidence="1"/>
<dbReference type="RefSeq" id="WP_211531100.1">
    <property type="nucleotide sequence ID" value="NZ_JWHL01000012.1"/>
</dbReference>
<keyword evidence="1" id="KW-0173">Coenzyme A biosynthesis</keyword>